<reference evidence="2 3" key="1">
    <citation type="submission" date="2024-10" db="EMBL/GenBank/DDBJ databases">
        <title>The Natural Products Discovery Center: Release of the First 8490 Sequenced Strains for Exploring Actinobacteria Biosynthetic Diversity.</title>
        <authorList>
            <person name="Kalkreuter E."/>
            <person name="Kautsar S.A."/>
            <person name="Yang D."/>
            <person name="Bader C.D."/>
            <person name="Teijaro C.N."/>
            <person name="Fluegel L."/>
            <person name="Davis C.M."/>
            <person name="Simpson J.R."/>
            <person name="Lauterbach L."/>
            <person name="Steele A.D."/>
            <person name="Gui C."/>
            <person name="Meng S."/>
            <person name="Li G."/>
            <person name="Viehrig K."/>
            <person name="Ye F."/>
            <person name="Su P."/>
            <person name="Kiefer A.F."/>
            <person name="Nichols A."/>
            <person name="Cepeda A.J."/>
            <person name="Yan W."/>
            <person name="Fan B."/>
            <person name="Jiang Y."/>
            <person name="Adhikari A."/>
            <person name="Zheng C.-J."/>
            <person name="Schuster L."/>
            <person name="Cowan T.M."/>
            <person name="Smanski M.J."/>
            <person name="Chevrette M.G."/>
            <person name="De Carvalho L.P.S."/>
            <person name="Shen B."/>
        </authorList>
    </citation>
    <scope>NUCLEOTIDE SEQUENCE [LARGE SCALE GENOMIC DNA]</scope>
    <source>
        <strain evidence="2 3">NPDC020327</strain>
    </source>
</reference>
<proteinExistence type="predicted"/>
<dbReference type="EMBL" id="JBIRWE010000006">
    <property type="protein sequence ID" value="MFI1965781.1"/>
    <property type="molecule type" value="Genomic_DNA"/>
</dbReference>
<dbReference type="InterPro" id="IPR006311">
    <property type="entry name" value="TAT_signal"/>
</dbReference>
<evidence type="ECO:0008006" key="4">
    <source>
        <dbReference type="Google" id="ProtNLM"/>
    </source>
</evidence>
<dbReference type="PROSITE" id="PS51318">
    <property type="entry name" value="TAT"/>
    <property type="match status" value="1"/>
</dbReference>
<sequence>MTQHRSRTRRTAIAAGAVALGLVALSACEKPSPKATVTVGSNSVSAEATCYDKGEKLSQKALTDCIGSKSGHKLTVHDGQRVRIGVDPEVAESGWAMVVNGQGTMSEASRDTYRSFDFDEVFAPQQSATGTSGVPRTAQIAIIEVDKSGQAKGVWQYTLDRA</sequence>
<dbReference type="PROSITE" id="PS51257">
    <property type="entry name" value="PROKAR_LIPOPROTEIN"/>
    <property type="match status" value="1"/>
</dbReference>
<protein>
    <recommendedName>
        <fullName evidence="4">DUF2771 domain-containing protein</fullName>
    </recommendedName>
</protein>
<name>A0ABW7UVN9_9ACTN</name>
<evidence type="ECO:0000313" key="3">
    <source>
        <dbReference type="Proteomes" id="UP001611548"/>
    </source>
</evidence>
<keyword evidence="1" id="KW-0732">Signal</keyword>
<keyword evidence="3" id="KW-1185">Reference proteome</keyword>
<gene>
    <name evidence="2" type="ORF">ACH429_17005</name>
</gene>
<feature type="chain" id="PRO_5045538091" description="DUF2771 domain-containing protein" evidence="1">
    <location>
        <begin position="30"/>
        <end position="162"/>
    </location>
</feature>
<accession>A0ABW7UVN9</accession>
<comment type="caution">
    <text evidence="2">The sequence shown here is derived from an EMBL/GenBank/DDBJ whole genome shotgun (WGS) entry which is preliminary data.</text>
</comment>
<dbReference type="Proteomes" id="UP001611548">
    <property type="component" value="Unassembled WGS sequence"/>
</dbReference>
<evidence type="ECO:0000256" key="1">
    <source>
        <dbReference type="SAM" id="SignalP"/>
    </source>
</evidence>
<evidence type="ECO:0000313" key="2">
    <source>
        <dbReference type="EMBL" id="MFI1965781.1"/>
    </source>
</evidence>
<organism evidence="2 3">
    <name type="scientific">Streptomyces pathocidini</name>
    <dbReference type="NCBI Taxonomy" id="1650571"/>
    <lineage>
        <taxon>Bacteria</taxon>
        <taxon>Bacillati</taxon>
        <taxon>Actinomycetota</taxon>
        <taxon>Actinomycetes</taxon>
        <taxon>Kitasatosporales</taxon>
        <taxon>Streptomycetaceae</taxon>
        <taxon>Streptomyces</taxon>
    </lineage>
</organism>
<dbReference type="RefSeq" id="WP_240483699.1">
    <property type="nucleotide sequence ID" value="NZ_JBIRWE010000006.1"/>
</dbReference>
<feature type="signal peptide" evidence="1">
    <location>
        <begin position="1"/>
        <end position="29"/>
    </location>
</feature>